<dbReference type="Pfam" id="PF00006">
    <property type="entry name" value="ATP-synt_ab"/>
    <property type="match status" value="1"/>
</dbReference>
<name>K1T5K1_9ZZZZ</name>
<dbReference type="GO" id="GO:0005524">
    <property type="term" value="F:ATP binding"/>
    <property type="evidence" value="ECO:0007669"/>
    <property type="project" value="InterPro"/>
</dbReference>
<dbReference type="Gene3D" id="3.40.50.12240">
    <property type="match status" value="1"/>
</dbReference>
<dbReference type="GO" id="GO:0043531">
    <property type="term" value="F:ADP binding"/>
    <property type="evidence" value="ECO:0007669"/>
    <property type="project" value="TreeGrafter"/>
</dbReference>
<comment type="caution">
    <text evidence="2">The sequence shown here is derived from an EMBL/GenBank/DDBJ whole genome shotgun (WGS) entry which is preliminary data.</text>
</comment>
<dbReference type="InterPro" id="IPR000194">
    <property type="entry name" value="ATPase_F1/V1/A1_a/bsu_nucl-bd"/>
</dbReference>
<dbReference type="GO" id="GO:0045259">
    <property type="term" value="C:proton-transporting ATP synthase complex"/>
    <property type="evidence" value="ECO:0007669"/>
    <property type="project" value="InterPro"/>
</dbReference>
<sequence>MDYTIIVSATASDPAPLQYIAPYSGTALAEYFMYQGKDVLIVYDDLS</sequence>
<feature type="non-terminal residue" evidence="2">
    <location>
        <position position="47"/>
    </location>
</feature>
<reference evidence="2" key="1">
    <citation type="journal article" date="2013" name="Environ. Microbiol.">
        <title>Microbiota from the distal guts of lean and obese adolescents exhibit partial functional redundancy besides clear differences in community structure.</title>
        <authorList>
            <person name="Ferrer M."/>
            <person name="Ruiz A."/>
            <person name="Lanza F."/>
            <person name="Haange S.B."/>
            <person name="Oberbach A."/>
            <person name="Till H."/>
            <person name="Bargiela R."/>
            <person name="Campoy C."/>
            <person name="Segura M.T."/>
            <person name="Richter M."/>
            <person name="von Bergen M."/>
            <person name="Seifert J."/>
            <person name="Suarez A."/>
        </authorList>
    </citation>
    <scope>NUCLEOTIDE SEQUENCE</scope>
</reference>
<dbReference type="AlphaFoldDB" id="K1T5K1"/>
<accession>K1T5K1</accession>
<feature type="domain" description="ATPase F1/V1/A1 complex alpha/beta subunit nucleotide-binding" evidence="1">
    <location>
        <begin position="1"/>
        <end position="47"/>
    </location>
</feature>
<dbReference type="InterPro" id="IPR005294">
    <property type="entry name" value="ATP_synth_F1_asu"/>
</dbReference>
<organism evidence="2">
    <name type="scientific">human gut metagenome</name>
    <dbReference type="NCBI Taxonomy" id="408170"/>
    <lineage>
        <taxon>unclassified sequences</taxon>
        <taxon>metagenomes</taxon>
        <taxon>organismal metagenomes</taxon>
    </lineage>
</organism>
<dbReference type="SUPFAM" id="SSF52540">
    <property type="entry name" value="P-loop containing nucleoside triphosphate hydrolases"/>
    <property type="match status" value="1"/>
</dbReference>
<evidence type="ECO:0000259" key="1">
    <source>
        <dbReference type="Pfam" id="PF00006"/>
    </source>
</evidence>
<dbReference type="PANTHER" id="PTHR48082">
    <property type="entry name" value="ATP SYNTHASE SUBUNIT ALPHA, MITOCHONDRIAL"/>
    <property type="match status" value="1"/>
</dbReference>
<dbReference type="PANTHER" id="PTHR48082:SF2">
    <property type="entry name" value="ATP SYNTHASE SUBUNIT ALPHA, MITOCHONDRIAL"/>
    <property type="match status" value="1"/>
</dbReference>
<dbReference type="GO" id="GO:0046933">
    <property type="term" value="F:proton-transporting ATP synthase activity, rotational mechanism"/>
    <property type="evidence" value="ECO:0007669"/>
    <property type="project" value="InterPro"/>
</dbReference>
<proteinExistence type="predicted"/>
<gene>
    <name evidence="2" type="ORF">OBE_08419</name>
</gene>
<dbReference type="EMBL" id="AJWZ01005812">
    <property type="protein sequence ID" value="EKC61550.1"/>
    <property type="molecule type" value="Genomic_DNA"/>
</dbReference>
<protein>
    <submittedName>
        <fullName evidence="2">Protein containing ATPase, F1/V1/A1 complex, alpha/beta subunit, nucleotide-binding domain protein</fullName>
    </submittedName>
</protein>
<evidence type="ECO:0000313" key="2">
    <source>
        <dbReference type="EMBL" id="EKC61550.1"/>
    </source>
</evidence>
<dbReference type="InterPro" id="IPR027417">
    <property type="entry name" value="P-loop_NTPase"/>
</dbReference>